<gene>
    <name evidence="3" type="ORF">CVT26_003358</name>
</gene>
<feature type="transmembrane region" description="Helical" evidence="1">
    <location>
        <begin position="53"/>
        <end position="71"/>
    </location>
</feature>
<feature type="transmembrane region" description="Helical" evidence="1">
    <location>
        <begin position="91"/>
        <end position="109"/>
    </location>
</feature>
<dbReference type="EMBL" id="NHYE01005593">
    <property type="protein sequence ID" value="PPQ68549.1"/>
    <property type="molecule type" value="Genomic_DNA"/>
</dbReference>
<feature type="chain" id="PRO_5019546959" evidence="2">
    <location>
        <begin position="17"/>
        <end position="540"/>
    </location>
</feature>
<evidence type="ECO:0000256" key="1">
    <source>
        <dbReference type="SAM" id="Phobius"/>
    </source>
</evidence>
<keyword evidence="1" id="KW-0812">Transmembrane</keyword>
<reference evidence="3 4" key="1">
    <citation type="journal article" date="2018" name="Evol. Lett.">
        <title>Horizontal gene cluster transfer increased hallucinogenic mushroom diversity.</title>
        <authorList>
            <person name="Reynolds H.T."/>
            <person name="Vijayakumar V."/>
            <person name="Gluck-Thaler E."/>
            <person name="Korotkin H.B."/>
            <person name="Matheny P.B."/>
            <person name="Slot J.C."/>
        </authorList>
    </citation>
    <scope>NUCLEOTIDE SEQUENCE [LARGE SCALE GENOMIC DNA]</scope>
    <source>
        <strain evidence="3 4">SRW20</strain>
    </source>
</reference>
<dbReference type="PANTHER" id="PTHR35043">
    <property type="entry name" value="TRANSCRIPTION FACTOR DOMAIN-CONTAINING PROTEIN"/>
    <property type="match status" value="1"/>
</dbReference>
<dbReference type="STRING" id="231916.A0A409VQP1"/>
<dbReference type="InParanoid" id="A0A409VQP1"/>
<feature type="transmembrane region" description="Helical" evidence="1">
    <location>
        <begin position="495"/>
        <end position="518"/>
    </location>
</feature>
<evidence type="ECO:0000313" key="4">
    <source>
        <dbReference type="Proteomes" id="UP000284706"/>
    </source>
</evidence>
<evidence type="ECO:0000256" key="2">
    <source>
        <dbReference type="SAM" id="SignalP"/>
    </source>
</evidence>
<comment type="caution">
    <text evidence="3">The sequence shown here is derived from an EMBL/GenBank/DDBJ whole genome shotgun (WGS) entry which is preliminary data.</text>
</comment>
<accession>A0A409VQP1</accession>
<feature type="signal peptide" evidence="2">
    <location>
        <begin position="1"/>
        <end position="16"/>
    </location>
</feature>
<dbReference type="AlphaFoldDB" id="A0A409VQP1"/>
<keyword evidence="2" id="KW-0732">Signal</keyword>
<feature type="transmembrane region" description="Helical" evidence="1">
    <location>
        <begin position="452"/>
        <end position="475"/>
    </location>
</feature>
<keyword evidence="4" id="KW-1185">Reference proteome</keyword>
<dbReference type="OrthoDB" id="9451547at2759"/>
<evidence type="ECO:0000313" key="3">
    <source>
        <dbReference type="EMBL" id="PPQ68549.1"/>
    </source>
</evidence>
<protein>
    <submittedName>
        <fullName evidence="3">Uncharacterized protein</fullName>
    </submittedName>
</protein>
<keyword evidence="1" id="KW-1133">Transmembrane helix</keyword>
<feature type="transmembrane region" description="Helical" evidence="1">
    <location>
        <begin position="372"/>
        <end position="392"/>
    </location>
</feature>
<feature type="transmembrane region" description="Helical" evidence="1">
    <location>
        <begin position="216"/>
        <end position="234"/>
    </location>
</feature>
<dbReference type="Proteomes" id="UP000284706">
    <property type="component" value="Unassembled WGS sequence"/>
</dbReference>
<name>A0A409VQP1_9AGAR</name>
<keyword evidence="1" id="KW-0472">Membrane</keyword>
<feature type="transmembrane region" description="Helical" evidence="1">
    <location>
        <begin position="421"/>
        <end position="440"/>
    </location>
</feature>
<dbReference type="PANTHER" id="PTHR35043:SF7">
    <property type="entry name" value="TRANSCRIPTION FACTOR DOMAIN-CONTAINING PROTEIN"/>
    <property type="match status" value="1"/>
</dbReference>
<sequence length="540" mass="60824">MFIPSLIFYFFGHVAATNIIYNASQVEPRHLDHLDSSILHPSSNPDFLGDRSIYNIIWSCLATIFACTWIAVHPNLPAPKEGEVQVFLRRLAIMGYLLLAPEMVIMWASRQYLAALEISRRHQDKGWTKVHAFLFTMGGFMLFEGSVPLRTLEYNEFLQLLEQGRLDWPTVTEEDINDKSKGDYLSKGVVLLQTSWFIAQCIARGKFGLALTELEIVTLAFAAITMLLYSLWWYKPLDIKIPFPVRLKEPAAHEGGLKALHISHSLPEMHAVRRSELAPKEKTIPLTTSVPHPPPSMPVAARGGTILTDPRPLQDPPSPQFQTLEDVPSHIPIPLTASPEPKSESIDHQISPPSSLTRFHAYLVHQQQKHGVIIGTAFVLFISPFIPFFSSFDDMTSCSTLKGKQFRVPTFYAQKVEDDEWSYLLGLVVALVFGGIHCIAWNFHFASFPEMWMWRVAAILVCGVPIVIVFFSALIDGGDDGYSSRWREFLDNVDSGILMILTCLYMLARLALLILPLIGLRSLPPSAFVDINWTTFIPHI</sequence>
<feature type="transmembrane region" description="Helical" evidence="1">
    <location>
        <begin position="130"/>
        <end position="149"/>
    </location>
</feature>
<organism evidence="3 4">
    <name type="scientific">Gymnopilus dilepis</name>
    <dbReference type="NCBI Taxonomy" id="231916"/>
    <lineage>
        <taxon>Eukaryota</taxon>
        <taxon>Fungi</taxon>
        <taxon>Dikarya</taxon>
        <taxon>Basidiomycota</taxon>
        <taxon>Agaricomycotina</taxon>
        <taxon>Agaricomycetes</taxon>
        <taxon>Agaricomycetidae</taxon>
        <taxon>Agaricales</taxon>
        <taxon>Agaricineae</taxon>
        <taxon>Hymenogastraceae</taxon>
        <taxon>Gymnopilus</taxon>
    </lineage>
</organism>
<proteinExistence type="predicted"/>